<evidence type="ECO:0000313" key="1">
    <source>
        <dbReference type="EMBL" id="UUY03236.1"/>
    </source>
</evidence>
<evidence type="ECO:0000313" key="2">
    <source>
        <dbReference type="Proteomes" id="UP001058860"/>
    </source>
</evidence>
<reference evidence="2" key="1">
    <citation type="submission" date="2021-11" db="EMBL/GenBank/DDBJ databases">
        <title>Cultivation dependent microbiological survey of springs from the worlds oldest radium mine currently devoted to the extraction of radon-saturated water.</title>
        <authorList>
            <person name="Kapinusova G."/>
            <person name="Smrhova T."/>
            <person name="Strejcek M."/>
            <person name="Suman J."/>
            <person name="Jani K."/>
            <person name="Pajer P."/>
            <person name="Uhlik O."/>
        </authorList>
    </citation>
    <scope>NUCLEOTIDE SEQUENCE [LARGE SCALE GENOMIC DNA]</scope>
    <source>
        <strain evidence="2">J379</strain>
    </source>
</reference>
<accession>A0ABY5PF41</accession>
<proteinExistence type="predicted"/>
<keyword evidence="2" id="KW-1185">Reference proteome</keyword>
<dbReference type="RefSeq" id="WP_353863749.1">
    <property type="nucleotide sequence ID" value="NZ_CP088295.1"/>
</dbReference>
<gene>
    <name evidence="1" type="ORF">LRS13_21590</name>
</gene>
<organism evidence="1 2">
    <name type="scientific">Svornostia abyssi</name>
    <dbReference type="NCBI Taxonomy" id="2898438"/>
    <lineage>
        <taxon>Bacteria</taxon>
        <taxon>Bacillati</taxon>
        <taxon>Actinomycetota</taxon>
        <taxon>Thermoleophilia</taxon>
        <taxon>Solirubrobacterales</taxon>
        <taxon>Baekduiaceae</taxon>
        <taxon>Svornostia</taxon>
    </lineage>
</organism>
<name>A0ABY5PF41_9ACTN</name>
<dbReference type="Proteomes" id="UP001058860">
    <property type="component" value="Chromosome"/>
</dbReference>
<dbReference type="EMBL" id="CP088295">
    <property type="protein sequence ID" value="UUY03236.1"/>
    <property type="molecule type" value="Genomic_DNA"/>
</dbReference>
<protein>
    <recommendedName>
        <fullName evidence="3">DUF4177 domain-containing protein</fullName>
    </recommendedName>
</protein>
<evidence type="ECO:0008006" key="3">
    <source>
        <dbReference type="Google" id="ProtNLM"/>
    </source>
</evidence>
<sequence length="61" mass="6699">MPTHAVDHVRTRTPAGTLARNTDAVEAVLQRREDEGFRLVSAVPETDNGDLVGVLLLFVRD</sequence>